<dbReference type="EMBL" id="NGJT01000006">
    <property type="protein sequence ID" value="RST94822.1"/>
    <property type="molecule type" value="Genomic_DNA"/>
</dbReference>
<name>A0A429ZM93_9ENTE</name>
<dbReference type="Proteomes" id="UP000288490">
    <property type="component" value="Unassembled WGS sequence"/>
</dbReference>
<evidence type="ECO:0000313" key="2">
    <source>
        <dbReference type="EMBL" id="RST94822.1"/>
    </source>
</evidence>
<organism evidence="2 3">
    <name type="scientific">Vagococcus bubulae</name>
    <dbReference type="NCBI Taxonomy" id="1977868"/>
    <lineage>
        <taxon>Bacteria</taxon>
        <taxon>Bacillati</taxon>
        <taxon>Bacillota</taxon>
        <taxon>Bacilli</taxon>
        <taxon>Lactobacillales</taxon>
        <taxon>Enterococcaceae</taxon>
        <taxon>Vagococcus</taxon>
    </lineage>
</organism>
<accession>A0A429ZM93</accession>
<protein>
    <submittedName>
        <fullName evidence="2">Uncharacterized protein</fullName>
    </submittedName>
</protein>
<dbReference type="OrthoDB" id="1858014at2"/>
<sequence>MMDFGLMMFILFILGIVSLDVSMVVSLIKKNDERQQMIIWKASTYTLLIVVLTLIGDVLRNLFSNSYTGTNPLTFLTVVAIIYFITLLYYKKKYGN</sequence>
<gene>
    <name evidence="2" type="ORF">CBF36_04650</name>
</gene>
<keyword evidence="3" id="KW-1185">Reference proteome</keyword>
<comment type="caution">
    <text evidence="2">The sequence shown here is derived from an EMBL/GenBank/DDBJ whole genome shotgun (WGS) entry which is preliminary data.</text>
</comment>
<reference evidence="2 3" key="1">
    <citation type="submission" date="2017-05" db="EMBL/GenBank/DDBJ databases">
        <title>Vagococcus spp. assemblies.</title>
        <authorList>
            <person name="Gulvik C.A."/>
        </authorList>
    </citation>
    <scope>NUCLEOTIDE SEQUENCE [LARGE SCALE GENOMIC DNA]</scope>
    <source>
        <strain evidence="2 3">SS1994</strain>
    </source>
</reference>
<feature type="transmembrane region" description="Helical" evidence="1">
    <location>
        <begin position="71"/>
        <end position="90"/>
    </location>
</feature>
<evidence type="ECO:0000256" key="1">
    <source>
        <dbReference type="SAM" id="Phobius"/>
    </source>
</evidence>
<dbReference type="AlphaFoldDB" id="A0A429ZM93"/>
<proteinExistence type="predicted"/>
<keyword evidence="1" id="KW-1133">Transmembrane helix</keyword>
<keyword evidence="1" id="KW-0472">Membrane</keyword>
<evidence type="ECO:0000313" key="3">
    <source>
        <dbReference type="Proteomes" id="UP000288490"/>
    </source>
</evidence>
<feature type="transmembrane region" description="Helical" evidence="1">
    <location>
        <begin position="38"/>
        <end position="59"/>
    </location>
</feature>
<keyword evidence="1" id="KW-0812">Transmembrane</keyword>
<feature type="transmembrane region" description="Helical" evidence="1">
    <location>
        <begin position="6"/>
        <end position="26"/>
    </location>
</feature>